<proteinExistence type="inferred from homology"/>
<dbReference type="STRING" id="91928.A0A0D2BB65"/>
<evidence type="ECO:0000256" key="3">
    <source>
        <dbReference type="ARBA" id="ARBA00011837"/>
    </source>
</evidence>
<evidence type="ECO:0000256" key="7">
    <source>
        <dbReference type="ARBA" id="ARBA00023163"/>
    </source>
</evidence>
<dbReference type="AlphaFoldDB" id="A0A0D2BB65"/>
<keyword evidence="13" id="KW-1185">Reference proteome</keyword>
<keyword evidence="5 10" id="KW-0805">Transcription regulation</keyword>
<keyword evidence="6 10" id="KW-0010">Activator</keyword>
<protein>
    <recommendedName>
        <fullName evidence="4 10">Mediator of RNA polymerase II transcription subunit 7</fullName>
    </recommendedName>
</protein>
<organism evidence="12 13">
    <name type="scientific">Exophiala spinifera</name>
    <dbReference type="NCBI Taxonomy" id="91928"/>
    <lineage>
        <taxon>Eukaryota</taxon>
        <taxon>Fungi</taxon>
        <taxon>Dikarya</taxon>
        <taxon>Ascomycota</taxon>
        <taxon>Pezizomycotina</taxon>
        <taxon>Eurotiomycetes</taxon>
        <taxon>Chaetothyriomycetidae</taxon>
        <taxon>Chaetothyriales</taxon>
        <taxon>Herpotrichiellaceae</taxon>
        <taxon>Exophiala</taxon>
    </lineage>
</organism>
<dbReference type="GeneID" id="27333392"/>
<dbReference type="InterPro" id="IPR037212">
    <property type="entry name" value="Med7/Med21-like"/>
</dbReference>
<evidence type="ECO:0000313" key="12">
    <source>
        <dbReference type="EMBL" id="KIW16258.1"/>
    </source>
</evidence>
<sequence length="241" mass="27314">MADQEHQQPQQQQQLPEAPFPAPPPFWRHFTTANEEKLKEIESSEPGRSEKLPIPLAYLRPPPPPPESAEVYTTFGQSQVIDPSKPTSLPRDQLLFDPDSPNLNHAVLLSKMTKSLMLNFLELTSDLSLDPTSYEEKMADIRQLVLNIHVVINMYRPHQARESVKEMLEDILEDGEREMEESDNLKQKVEQFLGELGNTAAHAGSAMATDLNGETSTIGNENPKLDEQRRLWDMIDEMTDG</sequence>
<name>A0A0D2BB65_9EURO</name>
<dbReference type="InterPro" id="IPR009244">
    <property type="entry name" value="Mediatior_Med7"/>
</dbReference>
<keyword evidence="7 10" id="KW-0804">Transcription</keyword>
<feature type="compositionally biased region" description="Low complexity" evidence="11">
    <location>
        <begin position="7"/>
        <end position="17"/>
    </location>
</feature>
<evidence type="ECO:0000256" key="10">
    <source>
        <dbReference type="RuleBase" id="RU364060"/>
    </source>
</evidence>
<dbReference type="HOGENOM" id="CLU_065214_0_1_1"/>
<dbReference type="GO" id="GO:0003712">
    <property type="term" value="F:transcription coregulator activity"/>
    <property type="evidence" value="ECO:0007669"/>
    <property type="project" value="InterPro"/>
</dbReference>
<evidence type="ECO:0000256" key="8">
    <source>
        <dbReference type="ARBA" id="ARBA00023242"/>
    </source>
</evidence>
<dbReference type="PANTHER" id="PTHR21428:SF11">
    <property type="entry name" value="MEDIATOR OF RNA POLYMERASE II TRANSCRIPTION SUBUNIT 7"/>
    <property type="match status" value="1"/>
</dbReference>
<evidence type="ECO:0000256" key="5">
    <source>
        <dbReference type="ARBA" id="ARBA00023015"/>
    </source>
</evidence>
<evidence type="ECO:0000256" key="4">
    <source>
        <dbReference type="ARBA" id="ARBA00020631"/>
    </source>
</evidence>
<comment type="subunit">
    <text evidence="3 10">Component of the Mediator complex.</text>
</comment>
<dbReference type="GO" id="GO:0016592">
    <property type="term" value="C:mediator complex"/>
    <property type="evidence" value="ECO:0007669"/>
    <property type="project" value="InterPro"/>
</dbReference>
<accession>A0A0D2BB65</accession>
<evidence type="ECO:0000256" key="6">
    <source>
        <dbReference type="ARBA" id="ARBA00023159"/>
    </source>
</evidence>
<dbReference type="Gene3D" id="6.10.140.1520">
    <property type="match status" value="1"/>
</dbReference>
<dbReference type="OrthoDB" id="10253553at2759"/>
<gene>
    <name evidence="12" type="ORF">PV08_06309</name>
</gene>
<evidence type="ECO:0000256" key="9">
    <source>
        <dbReference type="ARBA" id="ARBA00025687"/>
    </source>
</evidence>
<dbReference type="RefSeq" id="XP_016236474.1">
    <property type="nucleotide sequence ID" value="XM_016380647.1"/>
</dbReference>
<evidence type="ECO:0000256" key="1">
    <source>
        <dbReference type="ARBA" id="ARBA00004123"/>
    </source>
</evidence>
<dbReference type="InterPro" id="IPR044888">
    <property type="entry name" value="Mediatior_Med7_sf"/>
</dbReference>
<dbReference type="Pfam" id="PF05983">
    <property type="entry name" value="Med7"/>
    <property type="match status" value="1"/>
</dbReference>
<dbReference type="Proteomes" id="UP000053328">
    <property type="component" value="Unassembled WGS sequence"/>
</dbReference>
<dbReference type="SUPFAM" id="SSF140718">
    <property type="entry name" value="Mediator hinge subcomplex-like"/>
    <property type="match status" value="1"/>
</dbReference>
<dbReference type="PANTHER" id="PTHR21428">
    <property type="entry name" value="MEDIATOR OF RNA POLYMERASE II TRANSCRIPTION SUBUNIT 7"/>
    <property type="match status" value="1"/>
</dbReference>
<dbReference type="GO" id="GO:0070847">
    <property type="term" value="C:core mediator complex"/>
    <property type="evidence" value="ECO:0007669"/>
    <property type="project" value="TreeGrafter"/>
</dbReference>
<comment type="function">
    <text evidence="9">Component of the Mediator complex, a coactivator involved in the regulated transcription of nearly all RNA polymerase II-dependent genes. Mediator functions as a bridge to convey information from gene-specific regulatory proteins to the basal RNA polymerase II transcription machinery. Mediator is recruited to promoters by direct interactions with regulatory proteins and serves as a scaffold for the assembly of a functional preinitiation complex with RNA polymerase II and the general transcription factors.</text>
</comment>
<dbReference type="EMBL" id="KN847495">
    <property type="protein sequence ID" value="KIW16258.1"/>
    <property type="molecule type" value="Genomic_DNA"/>
</dbReference>
<comment type="similarity">
    <text evidence="2 10">Belongs to the Mediator complex subunit 7 family.</text>
</comment>
<feature type="region of interest" description="Disordered" evidence="11">
    <location>
        <begin position="1"/>
        <end position="66"/>
    </location>
</feature>
<evidence type="ECO:0000256" key="11">
    <source>
        <dbReference type="SAM" id="MobiDB-lite"/>
    </source>
</evidence>
<evidence type="ECO:0000313" key="13">
    <source>
        <dbReference type="Proteomes" id="UP000053328"/>
    </source>
</evidence>
<reference evidence="12 13" key="1">
    <citation type="submission" date="2015-01" db="EMBL/GenBank/DDBJ databases">
        <title>The Genome Sequence of Exophiala spinifera CBS89968.</title>
        <authorList>
            <consortium name="The Broad Institute Genomics Platform"/>
            <person name="Cuomo C."/>
            <person name="de Hoog S."/>
            <person name="Gorbushina A."/>
            <person name="Stielow B."/>
            <person name="Teixiera M."/>
            <person name="Abouelleil A."/>
            <person name="Chapman S.B."/>
            <person name="Priest M."/>
            <person name="Young S.K."/>
            <person name="Wortman J."/>
            <person name="Nusbaum C."/>
            <person name="Birren B."/>
        </authorList>
    </citation>
    <scope>NUCLEOTIDE SEQUENCE [LARGE SCALE GENOMIC DNA]</scope>
    <source>
        <strain evidence="12 13">CBS 89968</strain>
    </source>
</reference>
<dbReference type="Gene3D" id="6.10.140.200">
    <property type="match status" value="1"/>
</dbReference>
<dbReference type="GO" id="GO:0006357">
    <property type="term" value="P:regulation of transcription by RNA polymerase II"/>
    <property type="evidence" value="ECO:0007669"/>
    <property type="project" value="InterPro"/>
</dbReference>
<dbReference type="VEuPathDB" id="FungiDB:PV08_06309"/>
<evidence type="ECO:0000256" key="2">
    <source>
        <dbReference type="ARBA" id="ARBA00009994"/>
    </source>
</evidence>
<keyword evidence="8 10" id="KW-0539">Nucleus</keyword>
<comment type="subcellular location">
    <subcellularLocation>
        <location evidence="1 10">Nucleus</location>
    </subcellularLocation>
</comment>
<feature type="compositionally biased region" description="Basic and acidic residues" evidence="11">
    <location>
        <begin position="34"/>
        <end position="51"/>
    </location>
</feature>